<proteinExistence type="predicted"/>
<evidence type="ECO:0000313" key="2">
    <source>
        <dbReference type="EMBL" id="EFX76629.1"/>
    </source>
</evidence>
<dbReference type="HOGENOM" id="CLU_916051_0_0_1"/>
<dbReference type="EMBL" id="GL732567">
    <property type="protein sequence ID" value="EFX76629.1"/>
    <property type="molecule type" value="Genomic_DNA"/>
</dbReference>
<dbReference type="OrthoDB" id="6389954at2759"/>
<dbReference type="PhylomeDB" id="E9GVB8"/>
<dbReference type="KEGG" id="dpx:DAPPUDRAFT_322242"/>
<organism evidence="2 3">
    <name type="scientific">Daphnia pulex</name>
    <name type="common">Water flea</name>
    <dbReference type="NCBI Taxonomy" id="6669"/>
    <lineage>
        <taxon>Eukaryota</taxon>
        <taxon>Metazoa</taxon>
        <taxon>Ecdysozoa</taxon>
        <taxon>Arthropoda</taxon>
        <taxon>Crustacea</taxon>
        <taxon>Branchiopoda</taxon>
        <taxon>Diplostraca</taxon>
        <taxon>Cladocera</taxon>
        <taxon>Anomopoda</taxon>
        <taxon>Daphniidae</taxon>
        <taxon>Daphnia</taxon>
    </lineage>
</organism>
<dbReference type="Proteomes" id="UP000000305">
    <property type="component" value="Unassembled WGS sequence"/>
</dbReference>
<accession>E9GVB8</accession>
<dbReference type="AlphaFoldDB" id="E9GVB8"/>
<feature type="region of interest" description="Disordered" evidence="1">
    <location>
        <begin position="109"/>
        <end position="133"/>
    </location>
</feature>
<name>E9GVB8_DAPPU</name>
<gene>
    <name evidence="2" type="ORF">DAPPUDRAFT_322242</name>
</gene>
<dbReference type="InParanoid" id="E9GVB8"/>
<evidence type="ECO:0000256" key="1">
    <source>
        <dbReference type="SAM" id="MobiDB-lite"/>
    </source>
</evidence>
<reference evidence="2 3" key="1">
    <citation type="journal article" date="2011" name="Science">
        <title>The ecoresponsive genome of Daphnia pulex.</title>
        <authorList>
            <person name="Colbourne J.K."/>
            <person name="Pfrender M.E."/>
            <person name="Gilbert D."/>
            <person name="Thomas W.K."/>
            <person name="Tucker A."/>
            <person name="Oakley T.H."/>
            <person name="Tokishita S."/>
            <person name="Aerts A."/>
            <person name="Arnold G.J."/>
            <person name="Basu M.K."/>
            <person name="Bauer D.J."/>
            <person name="Caceres C.E."/>
            <person name="Carmel L."/>
            <person name="Casola C."/>
            <person name="Choi J.H."/>
            <person name="Detter J.C."/>
            <person name="Dong Q."/>
            <person name="Dusheyko S."/>
            <person name="Eads B.D."/>
            <person name="Frohlich T."/>
            <person name="Geiler-Samerotte K.A."/>
            <person name="Gerlach D."/>
            <person name="Hatcher P."/>
            <person name="Jogdeo S."/>
            <person name="Krijgsveld J."/>
            <person name="Kriventseva E.V."/>
            <person name="Kultz D."/>
            <person name="Laforsch C."/>
            <person name="Lindquist E."/>
            <person name="Lopez J."/>
            <person name="Manak J.R."/>
            <person name="Muller J."/>
            <person name="Pangilinan J."/>
            <person name="Patwardhan R.P."/>
            <person name="Pitluck S."/>
            <person name="Pritham E.J."/>
            <person name="Rechtsteiner A."/>
            <person name="Rho M."/>
            <person name="Rogozin I.B."/>
            <person name="Sakarya O."/>
            <person name="Salamov A."/>
            <person name="Schaack S."/>
            <person name="Shapiro H."/>
            <person name="Shiga Y."/>
            <person name="Skalitzky C."/>
            <person name="Smith Z."/>
            <person name="Souvorov A."/>
            <person name="Sung W."/>
            <person name="Tang Z."/>
            <person name="Tsuchiya D."/>
            <person name="Tu H."/>
            <person name="Vos H."/>
            <person name="Wang M."/>
            <person name="Wolf Y.I."/>
            <person name="Yamagata H."/>
            <person name="Yamada T."/>
            <person name="Ye Y."/>
            <person name="Shaw J.R."/>
            <person name="Andrews J."/>
            <person name="Crease T.J."/>
            <person name="Tang H."/>
            <person name="Lucas S.M."/>
            <person name="Robertson H.M."/>
            <person name="Bork P."/>
            <person name="Koonin E.V."/>
            <person name="Zdobnov E.M."/>
            <person name="Grigoriev I.V."/>
            <person name="Lynch M."/>
            <person name="Boore J.L."/>
        </authorList>
    </citation>
    <scope>NUCLEOTIDE SEQUENCE [LARGE SCALE GENOMIC DNA]</scope>
</reference>
<sequence length="304" mass="34837">MEDDFMNENDPRNLFVLRTTAKRTHTTLLNRARAMLSREASHQEFAAFTPRLNQAHTRLVGIHQRYVQLADLSDAEQHTAELYLQAINNQQLTCLRTIAVAMANRSGRRRSWNVSNHDNASRNRTEPIQPNVPGEVPNAPLNNTAPNQINWEENQQHEPMSLPTPLVENNDNHSIDANYINGQINDREGPTPDKPESDQVAAKKLKFDLEFKLRQKQLQKDREMKDLELKYEREQEDVLLQIQHIQQQSQLSDGPIFDNGPQFASTPVRQGNTTLPPPQEPVFISNKIKGTAIFSHTLNYKRQG</sequence>
<evidence type="ECO:0000313" key="3">
    <source>
        <dbReference type="Proteomes" id="UP000000305"/>
    </source>
</evidence>
<protein>
    <submittedName>
        <fullName evidence="2">Uncharacterized protein</fullName>
    </submittedName>
</protein>
<keyword evidence="3" id="KW-1185">Reference proteome</keyword>